<proteinExistence type="predicted"/>
<sequence>MGKVSPKNSKHKKRLRGSSNKYLKPGTLAQLRYSKASTTRSCTDIGKKRVAVLEAEKSESNLAEQFPRNTQDTSS</sequence>
<reference evidence="2" key="1">
    <citation type="submission" date="2018-02" db="EMBL/GenBank/DDBJ databases">
        <authorList>
            <person name="Cohen D.B."/>
            <person name="Kent A.D."/>
        </authorList>
    </citation>
    <scope>NUCLEOTIDE SEQUENCE</scope>
</reference>
<dbReference type="AlphaFoldDB" id="A0A2N9J2Z6"/>
<evidence type="ECO:0000313" key="2">
    <source>
        <dbReference type="EMBL" id="SPD31168.1"/>
    </source>
</evidence>
<feature type="region of interest" description="Disordered" evidence="1">
    <location>
        <begin position="1"/>
        <end position="26"/>
    </location>
</feature>
<protein>
    <submittedName>
        <fullName evidence="2">Uncharacterized protein</fullName>
    </submittedName>
</protein>
<dbReference type="EMBL" id="OIVN01006348">
    <property type="protein sequence ID" value="SPD31168.1"/>
    <property type="molecule type" value="Genomic_DNA"/>
</dbReference>
<name>A0A2N9J2Z6_FAGSY</name>
<dbReference type="PANTHER" id="PTHR34049:SF2">
    <property type="entry name" value="F-BOX DOMAIN CONTAINING PROTEIN, EXPRESSED"/>
    <property type="match status" value="1"/>
</dbReference>
<dbReference type="PANTHER" id="PTHR34049">
    <property type="entry name" value="F-BOX PROTEIN SKIP27"/>
    <property type="match status" value="1"/>
</dbReference>
<dbReference type="InterPro" id="IPR045286">
    <property type="entry name" value="FBS1-like"/>
</dbReference>
<gene>
    <name evidence="2" type="ORF">FSB_LOCUS59050</name>
</gene>
<accession>A0A2N9J2Z6</accession>
<evidence type="ECO:0000256" key="1">
    <source>
        <dbReference type="SAM" id="MobiDB-lite"/>
    </source>
</evidence>
<organism evidence="2">
    <name type="scientific">Fagus sylvatica</name>
    <name type="common">Beechnut</name>
    <dbReference type="NCBI Taxonomy" id="28930"/>
    <lineage>
        <taxon>Eukaryota</taxon>
        <taxon>Viridiplantae</taxon>
        <taxon>Streptophyta</taxon>
        <taxon>Embryophyta</taxon>
        <taxon>Tracheophyta</taxon>
        <taxon>Spermatophyta</taxon>
        <taxon>Magnoliopsida</taxon>
        <taxon>eudicotyledons</taxon>
        <taxon>Gunneridae</taxon>
        <taxon>Pentapetalae</taxon>
        <taxon>rosids</taxon>
        <taxon>fabids</taxon>
        <taxon>Fagales</taxon>
        <taxon>Fagaceae</taxon>
        <taxon>Fagus</taxon>
    </lineage>
</organism>